<keyword evidence="1" id="KW-0732">Signal</keyword>
<gene>
    <name evidence="3" type="ORF">BSL78_04461</name>
</gene>
<reference evidence="3 4" key="1">
    <citation type="journal article" date="2017" name="PLoS Biol.">
        <title>The sea cucumber genome provides insights into morphological evolution and visceral regeneration.</title>
        <authorList>
            <person name="Zhang X."/>
            <person name="Sun L."/>
            <person name="Yuan J."/>
            <person name="Sun Y."/>
            <person name="Gao Y."/>
            <person name="Zhang L."/>
            <person name="Li S."/>
            <person name="Dai H."/>
            <person name="Hamel J.F."/>
            <person name="Liu C."/>
            <person name="Yu Y."/>
            <person name="Liu S."/>
            <person name="Lin W."/>
            <person name="Guo K."/>
            <person name="Jin S."/>
            <person name="Xu P."/>
            <person name="Storey K.B."/>
            <person name="Huan P."/>
            <person name="Zhang T."/>
            <person name="Zhou Y."/>
            <person name="Zhang J."/>
            <person name="Lin C."/>
            <person name="Li X."/>
            <person name="Xing L."/>
            <person name="Huo D."/>
            <person name="Sun M."/>
            <person name="Wang L."/>
            <person name="Mercier A."/>
            <person name="Li F."/>
            <person name="Yang H."/>
            <person name="Xiang J."/>
        </authorList>
    </citation>
    <scope>NUCLEOTIDE SEQUENCE [LARGE SCALE GENOMIC DNA]</scope>
    <source>
        <strain evidence="3">Shaxun</strain>
        <tissue evidence="3">Muscle</tissue>
    </source>
</reference>
<keyword evidence="4" id="KW-1185">Reference proteome</keyword>
<evidence type="ECO:0000256" key="1">
    <source>
        <dbReference type="SAM" id="SignalP"/>
    </source>
</evidence>
<dbReference type="InterPro" id="IPR013783">
    <property type="entry name" value="Ig-like_fold"/>
</dbReference>
<dbReference type="Proteomes" id="UP000230750">
    <property type="component" value="Unassembled WGS sequence"/>
</dbReference>
<feature type="domain" description="Immunoglobulin" evidence="2">
    <location>
        <begin position="132"/>
        <end position="227"/>
    </location>
</feature>
<accession>A0A2G8LEC7</accession>
<dbReference type="SMART" id="SM00409">
    <property type="entry name" value="IG"/>
    <property type="match status" value="2"/>
</dbReference>
<proteinExistence type="predicted"/>
<evidence type="ECO:0000313" key="4">
    <source>
        <dbReference type="Proteomes" id="UP000230750"/>
    </source>
</evidence>
<dbReference type="AlphaFoldDB" id="A0A2G8LEC7"/>
<organism evidence="3 4">
    <name type="scientific">Stichopus japonicus</name>
    <name type="common">Sea cucumber</name>
    <dbReference type="NCBI Taxonomy" id="307972"/>
    <lineage>
        <taxon>Eukaryota</taxon>
        <taxon>Metazoa</taxon>
        <taxon>Echinodermata</taxon>
        <taxon>Eleutherozoa</taxon>
        <taxon>Echinozoa</taxon>
        <taxon>Holothuroidea</taxon>
        <taxon>Aspidochirotacea</taxon>
        <taxon>Aspidochirotida</taxon>
        <taxon>Stichopodidae</taxon>
        <taxon>Apostichopus</taxon>
    </lineage>
</organism>
<evidence type="ECO:0000313" key="3">
    <source>
        <dbReference type="EMBL" id="PIK58618.1"/>
    </source>
</evidence>
<comment type="caution">
    <text evidence="3">The sequence shown here is derived from an EMBL/GenBank/DDBJ whole genome shotgun (WGS) entry which is preliminary data.</text>
</comment>
<feature type="signal peptide" evidence="1">
    <location>
        <begin position="1"/>
        <end position="20"/>
    </location>
</feature>
<protein>
    <recommendedName>
        <fullName evidence="2">Immunoglobulin domain-containing protein</fullName>
    </recommendedName>
</protein>
<dbReference type="Gene3D" id="2.60.40.10">
    <property type="entry name" value="Immunoglobulins"/>
    <property type="match status" value="2"/>
</dbReference>
<sequence>MKHVTITAVVFLLAITQGSAEFQCPSATFVELGKGVLIDCLISDVNDIYWLRGTEEDHYPIVKIEMGLKTISKIGQDHFDITDSGALVIRDASNDLTGSYVMLHYRTNHVKEVDTVTLNVTKLIDSIITQGPSGGVYPMGSTITLSCTFQKGYVVGWKEFENKDIFVADTKITANTKYDNFRVSLSDGISSLLIIGADLEDAGDYSCNTKSYAHVEIEAPPSLKIVFNVTDDKGTDSTYSHGVIGITCTARNARPAVMIRFKTDGSEWINPSETWTVSNGVTFDTSATLKYYFQKNQTDVLLTCQTFGQTSVSATEKTIHLCKYI</sequence>
<name>A0A2G8LEC7_STIJA</name>
<dbReference type="InterPro" id="IPR003599">
    <property type="entry name" value="Ig_sub"/>
</dbReference>
<dbReference type="EMBL" id="MRZV01000107">
    <property type="protein sequence ID" value="PIK58618.1"/>
    <property type="molecule type" value="Genomic_DNA"/>
</dbReference>
<feature type="chain" id="PRO_5013930096" description="Immunoglobulin domain-containing protein" evidence="1">
    <location>
        <begin position="21"/>
        <end position="325"/>
    </location>
</feature>
<dbReference type="InterPro" id="IPR036179">
    <property type="entry name" value="Ig-like_dom_sf"/>
</dbReference>
<dbReference type="SUPFAM" id="SSF48726">
    <property type="entry name" value="Immunoglobulin"/>
    <property type="match status" value="3"/>
</dbReference>
<feature type="domain" description="Immunoglobulin" evidence="2">
    <location>
        <begin position="25"/>
        <end position="121"/>
    </location>
</feature>
<evidence type="ECO:0000259" key="2">
    <source>
        <dbReference type="SMART" id="SM00409"/>
    </source>
</evidence>